<keyword evidence="2" id="KW-1185">Reference proteome</keyword>
<gene>
    <name evidence="1" type="ORF">TNCT_363521</name>
</gene>
<evidence type="ECO:0000313" key="1">
    <source>
        <dbReference type="EMBL" id="GFQ92277.1"/>
    </source>
</evidence>
<feature type="non-terminal residue" evidence="1">
    <location>
        <position position="35"/>
    </location>
</feature>
<dbReference type="AlphaFoldDB" id="A0A8X6FZT4"/>
<dbReference type="EMBL" id="BMAO01004086">
    <property type="protein sequence ID" value="GFQ92277.1"/>
    <property type="molecule type" value="Genomic_DNA"/>
</dbReference>
<protein>
    <submittedName>
        <fullName evidence="1">Uncharacterized protein</fullName>
    </submittedName>
</protein>
<dbReference type="Proteomes" id="UP000887116">
    <property type="component" value="Unassembled WGS sequence"/>
</dbReference>
<sequence length="35" mass="3896">LTFGELNSHMPVRNEDNAGATAIENPLYAFKSEMK</sequence>
<organism evidence="1 2">
    <name type="scientific">Trichonephila clavata</name>
    <name type="common">Joro spider</name>
    <name type="synonym">Nephila clavata</name>
    <dbReference type="NCBI Taxonomy" id="2740835"/>
    <lineage>
        <taxon>Eukaryota</taxon>
        <taxon>Metazoa</taxon>
        <taxon>Ecdysozoa</taxon>
        <taxon>Arthropoda</taxon>
        <taxon>Chelicerata</taxon>
        <taxon>Arachnida</taxon>
        <taxon>Araneae</taxon>
        <taxon>Araneomorphae</taxon>
        <taxon>Entelegynae</taxon>
        <taxon>Araneoidea</taxon>
        <taxon>Nephilidae</taxon>
        <taxon>Trichonephila</taxon>
    </lineage>
</organism>
<comment type="caution">
    <text evidence="1">The sequence shown here is derived from an EMBL/GenBank/DDBJ whole genome shotgun (WGS) entry which is preliminary data.</text>
</comment>
<proteinExistence type="predicted"/>
<reference evidence="1" key="1">
    <citation type="submission" date="2020-07" db="EMBL/GenBank/DDBJ databases">
        <title>Multicomponent nature underlies the extraordinary mechanical properties of spider dragline silk.</title>
        <authorList>
            <person name="Kono N."/>
            <person name="Nakamura H."/>
            <person name="Mori M."/>
            <person name="Yoshida Y."/>
            <person name="Ohtoshi R."/>
            <person name="Malay A.D."/>
            <person name="Moran D.A.P."/>
            <person name="Tomita M."/>
            <person name="Numata K."/>
            <person name="Arakawa K."/>
        </authorList>
    </citation>
    <scope>NUCLEOTIDE SEQUENCE</scope>
</reference>
<accession>A0A8X6FZT4</accession>
<evidence type="ECO:0000313" key="2">
    <source>
        <dbReference type="Proteomes" id="UP000887116"/>
    </source>
</evidence>
<dbReference type="OrthoDB" id="6413415at2759"/>
<name>A0A8X6FZT4_TRICU</name>